<protein>
    <submittedName>
        <fullName evidence="1">Uncharacterized protein</fullName>
    </submittedName>
</protein>
<name>A0A533Q6X0_9BACT</name>
<organism evidence="1 2">
    <name type="scientific">Candidatus Jettenia ecosi</name>
    <dbReference type="NCBI Taxonomy" id="2494326"/>
    <lineage>
        <taxon>Bacteria</taxon>
        <taxon>Pseudomonadati</taxon>
        <taxon>Planctomycetota</taxon>
        <taxon>Candidatus Brocadiia</taxon>
        <taxon>Candidatus Brocadiales</taxon>
        <taxon>Candidatus Brocadiaceae</taxon>
        <taxon>Candidatus Jettenia</taxon>
    </lineage>
</organism>
<comment type="caution">
    <text evidence="1">The sequence shown here is derived from an EMBL/GenBank/DDBJ whole genome shotgun (WGS) entry which is preliminary data.</text>
</comment>
<evidence type="ECO:0000313" key="1">
    <source>
        <dbReference type="EMBL" id="TLD40358.1"/>
    </source>
</evidence>
<accession>A0A533Q6X0</accession>
<sequence length="37" mass="4137">MTGRTTICTNSKISALFYKPGRAQDILILYKSNGMNE</sequence>
<dbReference type="EMBL" id="SULG01000107">
    <property type="protein sequence ID" value="TLD40358.1"/>
    <property type="molecule type" value="Genomic_DNA"/>
</dbReference>
<reference evidence="1 2" key="1">
    <citation type="submission" date="2019-04" db="EMBL/GenBank/DDBJ databases">
        <title>Genome of a novel bacterium Candidatus Jettenia ecosi reconstructed from metagenome of an anammox bioreactor.</title>
        <authorList>
            <person name="Mardanov A.V."/>
            <person name="Beletsky A.V."/>
            <person name="Ravin N.V."/>
            <person name="Botchkova E.A."/>
            <person name="Litti Y.V."/>
            <person name="Nozhevnikova A.N."/>
        </authorList>
    </citation>
    <scope>NUCLEOTIDE SEQUENCE [LARGE SCALE GENOMIC DNA]</scope>
    <source>
        <strain evidence="1">J2</strain>
    </source>
</reference>
<dbReference type="AlphaFoldDB" id="A0A533Q6X0"/>
<proteinExistence type="predicted"/>
<dbReference type="Proteomes" id="UP000319783">
    <property type="component" value="Unassembled WGS sequence"/>
</dbReference>
<evidence type="ECO:0000313" key="2">
    <source>
        <dbReference type="Proteomes" id="UP000319783"/>
    </source>
</evidence>
<gene>
    <name evidence="1" type="ORF">JETT_3362</name>
</gene>